<dbReference type="InterPro" id="IPR012910">
    <property type="entry name" value="Plug_dom"/>
</dbReference>
<evidence type="ECO:0000256" key="2">
    <source>
        <dbReference type="ARBA" id="ARBA00022448"/>
    </source>
</evidence>
<evidence type="ECO:0000313" key="15">
    <source>
        <dbReference type="Proteomes" id="UP000179243"/>
    </source>
</evidence>
<dbReference type="AlphaFoldDB" id="A0A1F7F7K4"/>
<dbReference type="Gene3D" id="2.170.130.10">
    <property type="entry name" value="TonB-dependent receptor, plug domain"/>
    <property type="match status" value="1"/>
</dbReference>
<dbReference type="Gene3D" id="2.40.170.20">
    <property type="entry name" value="TonB-dependent receptor, beta-barrel domain"/>
    <property type="match status" value="1"/>
</dbReference>
<evidence type="ECO:0000256" key="7">
    <source>
        <dbReference type="ARBA" id="ARBA00023136"/>
    </source>
</evidence>
<dbReference type="GO" id="GO:0009279">
    <property type="term" value="C:cell outer membrane"/>
    <property type="evidence" value="ECO:0007669"/>
    <property type="project" value="UniProtKB-SubCell"/>
</dbReference>
<keyword evidence="4 10" id="KW-0812">Transmembrane</keyword>
<evidence type="ECO:0008006" key="16">
    <source>
        <dbReference type="Google" id="ProtNLM"/>
    </source>
</evidence>
<dbReference type="GO" id="GO:0044718">
    <property type="term" value="P:siderophore transmembrane transport"/>
    <property type="evidence" value="ECO:0007669"/>
    <property type="project" value="TreeGrafter"/>
</dbReference>
<gene>
    <name evidence="14" type="ORF">A2519_12070</name>
</gene>
<protein>
    <recommendedName>
        <fullName evidence="16">TonB-dependent receptor plug domain-containing protein</fullName>
    </recommendedName>
</protein>
<dbReference type="InterPro" id="IPR039426">
    <property type="entry name" value="TonB-dep_rcpt-like"/>
</dbReference>
<accession>A0A1F7F7K4</accession>
<feature type="domain" description="TonB-dependent receptor-like beta-barrel" evidence="12">
    <location>
        <begin position="241"/>
        <end position="620"/>
    </location>
</feature>
<dbReference type="PROSITE" id="PS52016">
    <property type="entry name" value="TONB_DEPENDENT_REC_3"/>
    <property type="match status" value="1"/>
</dbReference>
<keyword evidence="5" id="KW-0732">Signal</keyword>
<keyword evidence="3 10" id="KW-1134">Transmembrane beta strand</keyword>
<keyword evidence="9 10" id="KW-0998">Cell outer membrane</keyword>
<evidence type="ECO:0000256" key="4">
    <source>
        <dbReference type="ARBA" id="ARBA00022692"/>
    </source>
</evidence>
<evidence type="ECO:0000259" key="13">
    <source>
        <dbReference type="Pfam" id="PF07715"/>
    </source>
</evidence>
<dbReference type="InterPro" id="IPR036942">
    <property type="entry name" value="Beta-barrel_TonB_sf"/>
</dbReference>
<keyword evidence="6 11" id="KW-0798">TonB box</keyword>
<evidence type="ECO:0000256" key="8">
    <source>
        <dbReference type="ARBA" id="ARBA00023170"/>
    </source>
</evidence>
<evidence type="ECO:0000259" key="12">
    <source>
        <dbReference type="Pfam" id="PF00593"/>
    </source>
</evidence>
<reference evidence="14 15" key="1">
    <citation type="journal article" date="2016" name="Nat. Commun.">
        <title>Thousands of microbial genomes shed light on interconnected biogeochemical processes in an aquifer system.</title>
        <authorList>
            <person name="Anantharaman K."/>
            <person name="Brown C.T."/>
            <person name="Hug L.A."/>
            <person name="Sharon I."/>
            <person name="Castelle C.J."/>
            <person name="Probst A.J."/>
            <person name="Thomas B.C."/>
            <person name="Singh A."/>
            <person name="Wilkins M.J."/>
            <person name="Karaoz U."/>
            <person name="Brodie E.L."/>
            <person name="Williams K.H."/>
            <person name="Hubbard S.S."/>
            <person name="Banfield J.F."/>
        </authorList>
    </citation>
    <scope>NUCLEOTIDE SEQUENCE [LARGE SCALE GENOMIC DNA]</scope>
</reference>
<dbReference type="SUPFAM" id="SSF56935">
    <property type="entry name" value="Porins"/>
    <property type="match status" value="1"/>
</dbReference>
<dbReference type="PANTHER" id="PTHR30069">
    <property type="entry name" value="TONB-DEPENDENT OUTER MEMBRANE RECEPTOR"/>
    <property type="match status" value="1"/>
</dbReference>
<keyword evidence="7 10" id="KW-0472">Membrane</keyword>
<keyword evidence="2 10" id="KW-0813">Transport</keyword>
<organism evidence="14 15">
    <name type="scientific">Candidatus Raymondbacteria bacterium RIFOXYD12_FULL_49_13</name>
    <dbReference type="NCBI Taxonomy" id="1817890"/>
    <lineage>
        <taxon>Bacteria</taxon>
        <taxon>Raymondiibacteriota</taxon>
    </lineage>
</organism>
<evidence type="ECO:0000256" key="6">
    <source>
        <dbReference type="ARBA" id="ARBA00023077"/>
    </source>
</evidence>
<evidence type="ECO:0000256" key="1">
    <source>
        <dbReference type="ARBA" id="ARBA00004571"/>
    </source>
</evidence>
<proteinExistence type="inferred from homology"/>
<evidence type="ECO:0000256" key="11">
    <source>
        <dbReference type="RuleBase" id="RU003357"/>
    </source>
</evidence>
<dbReference type="Proteomes" id="UP000179243">
    <property type="component" value="Unassembled WGS sequence"/>
</dbReference>
<evidence type="ECO:0000313" key="14">
    <source>
        <dbReference type="EMBL" id="OGK02532.1"/>
    </source>
</evidence>
<dbReference type="InterPro" id="IPR037066">
    <property type="entry name" value="Plug_dom_sf"/>
</dbReference>
<feature type="domain" description="TonB-dependent receptor plug" evidence="13">
    <location>
        <begin position="34"/>
        <end position="142"/>
    </location>
</feature>
<comment type="caution">
    <text evidence="14">The sequence shown here is derived from an EMBL/GenBank/DDBJ whole genome shotgun (WGS) entry which is preliminary data.</text>
</comment>
<dbReference type="PANTHER" id="PTHR30069:SF29">
    <property type="entry name" value="HEMOGLOBIN AND HEMOGLOBIN-HAPTOGLOBIN-BINDING PROTEIN 1-RELATED"/>
    <property type="match status" value="1"/>
</dbReference>
<evidence type="ECO:0000256" key="3">
    <source>
        <dbReference type="ARBA" id="ARBA00022452"/>
    </source>
</evidence>
<comment type="similarity">
    <text evidence="10 11">Belongs to the TonB-dependent receptor family.</text>
</comment>
<dbReference type="GO" id="GO:0015344">
    <property type="term" value="F:siderophore uptake transmembrane transporter activity"/>
    <property type="evidence" value="ECO:0007669"/>
    <property type="project" value="TreeGrafter"/>
</dbReference>
<name>A0A1F7F7K4_UNCRA</name>
<dbReference type="Pfam" id="PF07715">
    <property type="entry name" value="Plug"/>
    <property type="match status" value="1"/>
</dbReference>
<evidence type="ECO:0000256" key="10">
    <source>
        <dbReference type="PROSITE-ProRule" id="PRU01360"/>
    </source>
</evidence>
<dbReference type="Pfam" id="PF00593">
    <property type="entry name" value="TonB_dep_Rec_b-barrel"/>
    <property type="match status" value="1"/>
</dbReference>
<keyword evidence="8" id="KW-0675">Receptor</keyword>
<sequence length="653" mass="74416">MIFSNEQNQPIIGLEEMLDMPISTASKYQQKIGDAPASVRIITAEDITRYGYHTLSDALRSIAGFYITYDRNYWYLGTRGFSRPTDYNDRILLLLNGHSLNENVFLSAYFGDEAYLPLEDVERIEIVRGPGSALYGTNAMFAVINVITKNGKQMNGLRMSSRYGSSNMRGGSASFGKSLLNDEVDLMVSGGWFYNPGENQYYREFDDPVTNNGIAEGLDWSKYWGILSSLSYHGLTLEGFVTSKWKGVPTASYETVFNDPNEKTLDENGFVKIQYESTLSPKMQLFLKMYLDHYDYGGTYPYGIYQTHDSTNGNWAGGEVRFSYDVLSNIRVIAGGEVQEHSDALYMNEYVLSDTVLISFSRNMPYSTRSVFIEGEFQAFTNVLLTAGIRYDNHSREGNSFSPRAAIIYHPLQPTTFKLLYGHAFRTPNIWEKYFEDKDFSLIDATIVPERKSNSGLTSEQIHTVEMVWEQRITEWLYASTSVFGYRMYDQIDVFTDENDPYQREYYDNIARVEAKGVETSFDVRLPNGLSGYLNYTLQYALQVPDKIKLSNSPTNMAKIGISVPTGKYVYASMELYYETSRKSAAIYDTLSAPVFLSDLNLRTARLFNHVRASAYARNIFNVQYAHPGGFEHTMPLIRQDGRTFGLQIDIFY</sequence>
<evidence type="ECO:0000256" key="5">
    <source>
        <dbReference type="ARBA" id="ARBA00022729"/>
    </source>
</evidence>
<dbReference type="InterPro" id="IPR000531">
    <property type="entry name" value="Beta-barrel_TonB"/>
</dbReference>
<comment type="subcellular location">
    <subcellularLocation>
        <location evidence="1 10">Cell outer membrane</location>
        <topology evidence="1 10">Multi-pass membrane protein</topology>
    </subcellularLocation>
</comment>
<evidence type="ECO:0000256" key="9">
    <source>
        <dbReference type="ARBA" id="ARBA00023237"/>
    </source>
</evidence>
<dbReference type="EMBL" id="MFYX01000106">
    <property type="protein sequence ID" value="OGK02532.1"/>
    <property type="molecule type" value="Genomic_DNA"/>
</dbReference>